<comment type="caution">
    <text evidence="2">The sequence shown here is derived from an EMBL/GenBank/DDBJ whole genome shotgun (WGS) entry which is preliminary data.</text>
</comment>
<name>A0AAN9KIE6_CLITE</name>
<gene>
    <name evidence="2" type="ORF">RJT34_02219</name>
</gene>
<evidence type="ECO:0000259" key="1">
    <source>
        <dbReference type="Pfam" id="PF11421"/>
    </source>
</evidence>
<reference evidence="2 3" key="1">
    <citation type="submission" date="2024-01" db="EMBL/GenBank/DDBJ databases">
        <title>The genomes of 5 underutilized Papilionoideae crops provide insights into root nodulation and disease resistance.</title>
        <authorList>
            <person name="Yuan L."/>
        </authorList>
    </citation>
    <scope>NUCLEOTIDE SEQUENCE [LARGE SCALE GENOMIC DNA]</scope>
    <source>
        <strain evidence="2">LY-2023</strain>
        <tissue evidence="2">Leaf</tissue>
    </source>
</reference>
<dbReference type="GO" id="GO:0016887">
    <property type="term" value="F:ATP hydrolysis activity"/>
    <property type="evidence" value="ECO:0007669"/>
    <property type="project" value="InterPro"/>
</dbReference>
<organism evidence="2 3">
    <name type="scientific">Clitoria ternatea</name>
    <name type="common">Butterfly pea</name>
    <dbReference type="NCBI Taxonomy" id="43366"/>
    <lineage>
        <taxon>Eukaryota</taxon>
        <taxon>Viridiplantae</taxon>
        <taxon>Streptophyta</taxon>
        <taxon>Embryophyta</taxon>
        <taxon>Tracheophyta</taxon>
        <taxon>Spermatophyta</taxon>
        <taxon>Magnoliopsida</taxon>
        <taxon>eudicotyledons</taxon>
        <taxon>Gunneridae</taxon>
        <taxon>Pentapetalae</taxon>
        <taxon>rosids</taxon>
        <taxon>fabids</taxon>
        <taxon>Fabales</taxon>
        <taxon>Fabaceae</taxon>
        <taxon>Papilionoideae</taxon>
        <taxon>50 kb inversion clade</taxon>
        <taxon>NPAAA clade</taxon>
        <taxon>indigoferoid/millettioid clade</taxon>
        <taxon>Phaseoleae</taxon>
        <taxon>Clitoria</taxon>
    </lineage>
</organism>
<evidence type="ECO:0000313" key="3">
    <source>
        <dbReference type="Proteomes" id="UP001359559"/>
    </source>
</evidence>
<proteinExistence type="predicted"/>
<dbReference type="InterPro" id="IPR042079">
    <property type="entry name" value="ATP_synt_F1_beta_sf"/>
</dbReference>
<accession>A0AAN9KIE6</accession>
<dbReference type="InterPro" id="IPR020971">
    <property type="entry name" value="ATP_synth_F1_beta_su"/>
</dbReference>
<dbReference type="Proteomes" id="UP001359559">
    <property type="component" value="Unassembled WGS sequence"/>
</dbReference>
<dbReference type="EMBL" id="JAYKXN010000001">
    <property type="protein sequence ID" value="KAK7317744.1"/>
    <property type="molecule type" value="Genomic_DNA"/>
</dbReference>
<dbReference type="GO" id="GO:0005524">
    <property type="term" value="F:ATP binding"/>
    <property type="evidence" value="ECO:0007669"/>
    <property type="project" value="InterPro"/>
</dbReference>
<dbReference type="GO" id="GO:0006754">
    <property type="term" value="P:ATP biosynthetic process"/>
    <property type="evidence" value="ECO:0007669"/>
    <property type="project" value="InterPro"/>
</dbReference>
<dbReference type="GO" id="GO:0045259">
    <property type="term" value="C:proton-transporting ATP synthase complex"/>
    <property type="evidence" value="ECO:0007669"/>
    <property type="project" value="InterPro"/>
</dbReference>
<dbReference type="Gene3D" id="1.10.10.910">
    <property type="entry name" value="ATP synthase, F1 beta subunit"/>
    <property type="match status" value="1"/>
</dbReference>
<dbReference type="AlphaFoldDB" id="A0AAN9KIE6"/>
<protein>
    <recommendedName>
        <fullName evidence="1">ATP synthase F1 beta subunit domain-containing protein</fullName>
    </recommendedName>
</protein>
<dbReference type="Pfam" id="PF11421">
    <property type="entry name" value="Synthase_beta"/>
    <property type="match status" value="1"/>
</dbReference>
<sequence>MKRVPEMASCILLSSLIRSSLHRTSSKPSISISASRFFSFNHVTPYGYFLNHVAKYAISAAVIALSSTSTKNEVSGDGKITNEFTSKGAIRKNRQVIKVVVDMRFDEGLPPILTALEVVLEVAQHLGGEFKVFTEMSNKILGFKKGIG</sequence>
<feature type="domain" description="ATP synthase F1 beta subunit" evidence="1">
    <location>
        <begin position="7"/>
        <end position="51"/>
    </location>
</feature>
<dbReference type="Gene3D" id="2.40.10.170">
    <property type="match status" value="1"/>
</dbReference>
<evidence type="ECO:0000313" key="2">
    <source>
        <dbReference type="EMBL" id="KAK7317744.1"/>
    </source>
</evidence>
<keyword evidence="3" id="KW-1185">Reference proteome</keyword>